<comment type="subcellular location">
    <subcellularLocation>
        <location evidence="1">Nucleus</location>
    </subcellularLocation>
</comment>
<evidence type="ECO:0000256" key="4">
    <source>
        <dbReference type="ARBA" id="ARBA00022705"/>
    </source>
</evidence>
<dbReference type="AlphaFoldDB" id="A0A5C3MG98"/>
<dbReference type="GO" id="GO:0006281">
    <property type="term" value="P:DNA repair"/>
    <property type="evidence" value="ECO:0007669"/>
    <property type="project" value="UniProtKB-KW"/>
</dbReference>
<dbReference type="InterPro" id="IPR012309">
    <property type="entry name" value="DNA_ligase_ATP-dep_C"/>
</dbReference>
<dbReference type="Gene3D" id="2.40.50.140">
    <property type="entry name" value="Nucleic acid-binding proteins"/>
    <property type="match status" value="1"/>
</dbReference>
<dbReference type="InterPro" id="IPR012308">
    <property type="entry name" value="DNA_ligase_ATP-dep_N"/>
</dbReference>
<accession>A0A5C3MG98</accession>
<dbReference type="Pfam" id="PF01068">
    <property type="entry name" value="DNA_ligase_A_M"/>
    <property type="match status" value="1"/>
</dbReference>
<dbReference type="SUPFAM" id="SSF50249">
    <property type="entry name" value="Nucleic acid-binding proteins"/>
    <property type="match status" value="1"/>
</dbReference>
<dbReference type="Gene3D" id="1.10.3260.10">
    <property type="entry name" value="DNA ligase, ATP-dependent, N-terminal domain"/>
    <property type="match status" value="1"/>
</dbReference>
<evidence type="ECO:0000256" key="9">
    <source>
        <dbReference type="RuleBase" id="RU000617"/>
    </source>
</evidence>
<name>A0A5C3MG98_9AGAR</name>
<proteinExistence type="inferred from homology"/>
<dbReference type="PANTHER" id="PTHR45674:SF9">
    <property type="entry name" value="DNA LIGASE 3"/>
    <property type="match status" value="1"/>
</dbReference>
<dbReference type="Pfam" id="PF04675">
    <property type="entry name" value="DNA_ligase_A_N"/>
    <property type="match status" value="1"/>
</dbReference>
<keyword evidence="9" id="KW-0233">DNA recombination</keyword>
<evidence type="ECO:0000256" key="1">
    <source>
        <dbReference type="ARBA" id="ARBA00004123"/>
    </source>
</evidence>
<keyword evidence="4" id="KW-0235">DNA replication</keyword>
<comment type="catalytic activity">
    <reaction evidence="8 9">
        <text>ATP + (deoxyribonucleotide)n-3'-hydroxyl + 5'-phospho-(deoxyribonucleotide)m = (deoxyribonucleotide)n+m + AMP + diphosphate.</text>
        <dbReference type="EC" id="6.5.1.1"/>
    </reaction>
</comment>
<dbReference type="PROSITE" id="PS50160">
    <property type="entry name" value="DNA_LIGASE_A3"/>
    <property type="match status" value="1"/>
</dbReference>
<dbReference type="SUPFAM" id="SSF56091">
    <property type="entry name" value="DNA ligase/mRNA capping enzyme, catalytic domain"/>
    <property type="match status" value="1"/>
</dbReference>
<sequence>MSKRASSTSAAMPKSKRIKLNRQSQIDSFFRSAAASPESLDILPIVQNASINKKTRSVSPKMSTKINNGVIANPALEVVDVDSIEPITRHSSVSPCRSDDGPRTDSNNTTRKRSPQKLIKNISSLDSALESSTFTSLSLDVVCYNPSSQSWSSPHVPYSFLAHILVTLSQTRSRISIMNTLTNGLRTILEKDSASLLPSIYLLSNTLSPPYSPIELGLGPTAISHAIQRISGLTPPALKKLYASLGDSGDVAFTAKSNLRMLFPHPKLQVPFVYQSLLKIAHIKGQGAVKEKEKIMEKLLVAANGEEIRYLTRTLSKNLRVGAVRTSILVALARAMVLAGASLRYSGSEHYASKELLIRIKSAAGKKSVDAFRKELDATFQRAEALIKGVYVKHPNYDHIVGALLDHGLDGLPGHVPLSVGIPLHSTLGSPLRSLEEVYERLPGLPFSAEFKYDGQRAQIHAIFQSDETVSVKIFSRHLEDMTTKYPDVVFLIKDFCTPRHNTSFILDSEIVAIDQNTGELKSFQELSNRARKDVKLGDIKVPVCVFAFDLMYLDGQSLLEQPFRKRRHMLRSHFPPYDPPDKRSAHFKLVESCESEGGKSAIQAFWKRAVESRCEGVMIKLLDHGTLAEEEKSKKKSLPATYEPDKRTAAWIKLKKDYVVGLGDSLDLVPIGAWYGNGRKASWWSPILLGLSVPNSGRVVAVCKCMSGFSDEFYKALGERYSLTDSSQTCSARPMWECDFGGFTPDVYFKPQEVWEIRGADVTLSPVSTAAQGMFSRDHDRGLSLRFPRFIRLRGDKSVDQASTPDFLIGIWRGQQQAGRNVFDDNPEELLDIDIEDSVTVSDSDTSMGSGSD</sequence>
<dbReference type="Pfam" id="PF04679">
    <property type="entry name" value="DNA_ligase_A_C"/>
    <property type="match status" value="1"/>
</dbReference>
<dbReference type="InterPro" id="IPR000977">
    <property type="entry name" value="DNA_ligase_ATP-dep"/>
</dbReference>
<keyword evidence="9" id="KW-0234">DNA repair</keyword>
<organism evidence="13 14">
    <name type="scientific">Crucibulum laeve</name>
    <dbReference type="NCBI Taxonomy" id="68775"/>
    <lineage>
        <taxon>Eukaryota</taxon>
        <taxon>Fungi</taxon>
        <taxon>Dikarya</taxon>
        <taxon>Basidiomycota</taxon>
        <taxon>Agaricomycotina</taxon>
        <taxon>Agaricomycetes</taxon>
        <taxon>Agaricomycetidae</taxon>
        <taxon>Agaricales</taxon>
        <taxon>Agaricineae</taxon>
        <taxon>Nidulariaceae</taxon>
        <taxon>Crucibulum</taxon>
    </lineage>
</organism>
<dbReference type="Gene3D" id="3.30.470.30">
    <property type="entry name" value="DNA ligase/mRNA capping enzyme"/>
    <property type="match status" value="1"/>
</dbReference>
<evidence type="ECO:0000256" key="2">
    <source>
        <dbReference type="ARBA" id="ARBA00007572"/>
    </source>
</evidence>
<evidence type="ECO:0000256" key="6">
    <source>
        <dbReference type="ARBA" id="ARBA00022840"/>
    </source>
</evidence>
<feature type="domain" description="ATP-dependent DNA ligase family profile" evidence="12">
    <location>
        <begin position="537"/>
        <end position="694"/>
    </location>
</feature>
<evidence type="ECO:0000313" key="13">
    <source>
        <dbReference type="EMBL" id="TFK44414.1"/>
    </source>
</evidence>
<dbReference type="PANTHER" id="PTHR45674">
    <property type="entry name" value="DNA LIGASE 1/3 FAMILY MEMBER"/>
    <property type="match status" value="1"/>
</dbReference>
<keyword evidence="14" id="KW-1185">Reference proteome</keyword>
<dbReference type="SUPFAM" id="SSF117018">
    <property type="entry name" value="ATP-dependent DNA ligase DNA-binding domain"/>
    <property type="match status" value="1"/>
</dbReference>
<dbReference type="FunFam" id="3.30.470.30:FF:000002">
    <property type="entry name" value="DNA ligase"/>
    <property type="match status" value="1"/>
</dbReference>
<dbReference type="GO" id="GO:0003910">
    <property type="term" value="F:DNA ligase (ATP) activity"/>
    <property type="evidence" value="ECO:0007669"/>
    <property type="project" value="UniProtKB-EC"/>
</dbReference>
<evidence type="ECO:0000256" key="10">
    <source>
        <dbReference type="RuleBase" id="RU004196"/>
    </source>
</evidence>
<dbReference type="InterPro" id="IPR050191">
    <property type="entry name" value="ATP-dep_DNA_ligase"/>
</dbReference>
<evidence type="ECO:0000259" key="12">
    <source>
        <dbReference type="PROSITE" id="PS50160"/>
    </source>
</evidence>
<evidence type="ECO:0000256" key="5">
    <source>
        <dbReference type="ARBA" id="ARBA00022741"/>
    </source>
</evidence>
<dbReference type="GO" id="GO:0071897">
    <property type="term" value="P:DNA biosynthetic process"/>
    <property type="evidence" value="ECO:0007669"/>
    <property type="project" value="InterPro"/>
</dbReference>
<evidence type="ECO:0000256" key="7">
    <source>
        <dbReference type="ARBA" id="ARBA00023242"/>
    </source>
</evidence>
<feature type="region of interest" description="Disordered" evidence="11">
    <location>
        <begin position="89"/>
        <end position="117"/>
    </location>
</feature>
<dbReference type="GO" id="GO:0005524">
    <property type="term" value="F:ATP binding"/>
    <property type="evidence" value="ECO:0007669"/>
    <property type="project" value="UniProtKB-KW"/>
</dbReference>
<keyword evidence="7" id="KW-0539">Nucleus</keyword>
<evidence type="ECO:0000256" key="3">
    <source>
        <dbReference type="ARBA" id="ARBA00022598"/>
    </source>
</evidence>
<dbReference type="GO" id="GO:0006310">
    <property type="term" value="P:DNA recombination"/>
    <property type="evidence" value="ECO:0007669"/>
    <property type="project" value="UniProtKB-KW"/>
</dbReference>
<dbReference type="GO" id="GO:0006273">
    <property type="term" value="P:lagging strand elongation"/>
    <property type="evidence" value="ECO:0007669"/>
    <property type="project" value="TreeGrafter"/>
</dbReference>
<evidence type="ECO:0000256" key="8">
    <source>
        <dbReference type="ARBA" id="ARBA00034003"/>
    </source>
</evidence>
<keyword evidence="9" id="KW-0227">DNA damage</keyword>
<feature type="compositionally biased region" description="Polar residues" evidence="11">
    <location>
        <begin position="1"/>
        <end position="10"/>
    </location>
</feature>
<feature type="region of interest" description="Disordered" evidence="11">
    <location>
        <begin position="1"/>
        <end position="20"/>
    </location>
</feature>
<dbReference type="InterPro" id="IPR012340">
    <property type="entry name" value="NA-bd_OB-fold"/>
</dbReference>
<evidence type="ECO:0000256" key="11">
    <source>
        <dbReference type="SAM" id="MobiDB-lite"/>
    </source>
</evidence>
<dbReference type="GO" id="GO:0005634">
    <property type="term" value="C:nucleus"/>
    <property type="evidence" value="ECO:0007669"/>
    <property type="project" value="UniProtKB-SubCell"/>
</dbReference>
<keyword evidence="3 9" id="KW-0436">Ligase</keyword>
<dbReference type="InterPro" id="IPR036599">
    <property type="entry name" value="DNA_ligase_N_sf"/>
</dbReference>
<keyword evidence="5 9" id="KW-0547">Nucleotide-binding</keyword>
<dbReference type="EMBL" id="ML213590">
    <property type="protein sequence ID" value="TFK44414.1"/>
    <property type="molecule type" value="Genomic_DNA"/>
</dbReference>
<dbReference type="STRING" id="68775.A0A5C3MG98"/>
<dbReference type="CDD" id="cd07900">
    <property type="entry name" value="Adenylation_DNA_ligase_I_Euk"/>
    <property type="match status" value="1"/>
</dbReference>
<dbReference type="PROSITE" id="PS00697">
    <property type="entry name" value="DNA_LIGASE_A1"/>
    <property type="match status" value="1"/>
</dbReference>
<dbReference type="OrthoDB" id="206088at2759"/>
<dbReference type="EC" id="6.5.1.1" evidence="9"/>
<keyword evidence="6 9" id="KW-0067">ATP-binding</keyword>
<reference evidence="13 14" key="1">
    <citation type="journal article" date="2019" name="Nat. Ecol. Evol.">
        <title>Megaphylogeny resolves global patterns of mushroom evolution.</title>
        <authorList>
            <person name="Varga T."/>
            <person name="Krizsan K."/>
            <person name="Foldi C."/>
            <person name="Dima B."/>
            <person name="Sanchez-Garcia M."/>
            <person name="Sanchez-Ramirez S."/>
            <person name="Szollosi G.J."/>
            <person name="Szarkandi J.G."/>
            <person name="Papp V."/>
            <person name="Albert L."/>
            <person name="Andreopoulos W."/>
            <person name="Angelini C."/>
            <person name="Antonin V."/>
            <person name="Barry K.W."/>
            <person name="Bougher N.L."/>
            <person name="Buchanan P."/>
            <person name="Buyck B."/>
            <person name="Bense V."/>
            <person name="Catcheside P."/>
            <person name="Chovatia M."/>
            <person name="Cooper J."/>
            <person name="Damon W."/>
            <person name="Desjardin D."/>
            <person name="Finy P."/>
            <person name="Geml J."/>
            <person name="Haridas S."/>
            <person name="Hughes K."/>
            <person name="Justo A."/>
            <person name="Karasinski D."/>
            <person name="Kautmanova I."/>
            <person name="Kiss B."/>
            <person name="Kocsube S."/>
            <person name="Kotiranta H."/>
            <person name="LaButti K.M."/>
            <person name="Lechner B.E."/>
            <person name="Liimatainen K."/>
            <person name="Lipzen A."/>
            <person name="Lukacs Z."/>
            <person name="Mihaltcheva S."/>
            <person name="Morgado L.N."/>
            <person name="Niskanen T."/>
            <person name="Noordeloos M.E."/>
            <person name="Ohm R.A."/>
            <person name="Ortiz-Santana B."/>
            <person name="Ovrebo C."/>
            <person name="Racz N."/>
            <person name="Riley R."/>
            <person name="Savchenko A."/>
            <person name="Shiryaev A."/>
            <person name="Soop K."/>
            <person name="Spirin V."/>
            <person name="Szebenyi C."/>
            <person name="Tomsovsky M."/>
            <person name="Tulloss R.E."/>
            <person name="Uehling J."/>
            <person name="Grigoriev I.V."/>
            <person name="Vagvolgyi C."/>
            <person name="Papp T."/>
            <person name="Martin F.M."/>
            <person name="Miettinen O."/>
            <person name="Hibbett D.S."/>
            <person name="Nagy L.G."/>
        </authorList>
    </citation>
    <scope>NUCLEOTIDE SEQUENCE [LARGE SCALE GENOMIC DNA]</scope>
    <source>
        <strain evidence="13 14">CBS 166.37</strain>
    </source>
</reference>
<dbReference type="CDD" id="cd07969">
    <property type="entry name" value="OBF_DNA_ligase_I"/>
    <property type="match status" value="1"/>
</dbReference>
<dbReference type="GO" id="GO:0003677">
    <property type="term" value="F:DNA binding"/>
    <property type="evidence" value="ECO:0007669"/>
    <property type="project" value="InterPro"/>
</dbReference>
<evidence type="ECO:0000313" key="14">
    <source>
        <dbReference type="Proteomes" id="UP000308652"/>
    </source>
</evidence>
<dbReference type="Proteomes" id="UP000308652">
    <property type="component" value="Unassembled WGS sequence"/>
</dbReference>
<dbReference type="NCBIfam" id="TIGR00574">
    <property type="entry name" value="dnl1"/>
    <property type="match status" value="1"/>
</dbReference>
<dbReference type="InterPro" id="IPR012310">
    <property type="entry name" value="DNA_ligase_ATP-dep_cent"/>
</dbReference>
<comment type="similarity">
    <text evidence="2 10">Belongs to the ATP-dependent DNA ligase family.</text>
</comment>
<gene>
    <name evidence="13" type="ORF">BDQ12DRAFT_672953</name>
</gene>
<protein>
    <recommendedName>
        <fullName evidence="9">DNA ligase</fullName>
        <ecNumber evidence="9">6.5.1.1</ecNumber>
    </recommendedName>
</protein>
<dbReference type="InterPro" id="IPR016059">
    <property type="entry name" value="DNA_ligase_ATP-dep_CS"/>
</dbReference>